<keyword evidence="3" id="KW-1185">Reference proteome</keyword>
<evidence type="ECO:0000313" key="3">
    <source>
        <dbReference type="Proteomes" id="UP000245829"/>
    </source>
</evidence>
<comment type="caution">
    <text evidence="2">The sequence shown here is derived from an EMBL/GenBank/DDBJ whole genome shotgun (WGS) entry which is preliminary data.</text>
</comment>
<dbReference type="RefSeq" id="WP_109876822.1">
    <property type="nucleotide sequence ID" value="NZ_AP026695.1"/>
</dbReference>
<reference evidence="2 3" key="1">
    <citation type="submission" date="2018-05" db="EMBL/GenBank/DDBJ databases">
        <title>genome sequencing of Nitrosopumilus sp. NM25.</title>
        <authorList>
            <person name="Mori K."/>
            <person name="Nakagawa T."/>
        </authorList>
    </citation>
    <scope>NUCLEOTIDE SEQUENCE [LARGE SCALE GENOMIC DNA]</scope>
    <source>
        <strain evidence="2 3">NM25</strain>
    </source>
</reference>
<gene>
    <name evidence="2" type="ORF">NZNM25_09970</name>
</gene>
<proteinExistence type="predicted"/>
<dbReference type="GeneID" id="76208670"/>
<dbReference type="AlphaFoldDB" id="A0A2S2KRB9"/>
<accession>A0A2S2KRB9</accession>
<evidence type="ECO:0000256" key="1">
    <source>
        <dbReference type="SAM" id="MobiDB-lite"/>
    </source>
</evidence>
<feature type="region of interest" description="Disordered" evidence="1">
    <location>
        <begin position="1"/>
        <end position="21"/>
    </location>
</feature>
<name>A0A2S2KRB9_9ARCH</name>
<protein>
    <recommendedName>
        <fullName evidence="4">HEPN domain-containing protein</fullName>
    </recommendedName>
</protein>
<feature type="compositionally biased region" description="Polar residues" evidence="1">
    <location>
        <begin position="1"/>
        <end position="11"/>
    </location>
</feature>
<sequence length="74" mass="8455">MQLLQQKNSQSEARKSLVERTPVKERKKLSVIHEASGTPFQTSILQQARLEAEIAVYWLLSKYAQSLRAVKNSI</sequence>
<evidence type="ECO:0008006" key="4">
    <source>
        <dbReference type="Google" id="ProtNLM"/>
    </source>
</evidence>
<organism evidence="2 3">
    <name type="scientific">Nitrosopumilus zosterae</name>
    <dbReference type="NCBI Taxonomy" id="718286"/>
    <lineage>
        <taxon>Archaea</taxon>
        <taxon>Nitrososphaerota</taxon>
        <taxon>Nitrososphaeria</taxon>
        <taxon>Nitrosopumilales</taxon>
        <taxon>Nitrosopumilaceae</taxon>
        <taxon>Nitrosopumilus</taxon>
    </lineage>
</organism>
<feature type="compositionally biased region" description="Basic and acidic residues" evidence="1">
    <location>
        <begin position="12"/>
        <end position="21"/>
    </location>
</feature>
<evidence type="ECO:0000313" key="2">
    <source>
        <dbReference type="EMBL" id="GBH34206.1"/>
    </source>
</evidence>
<dbReference type="EMBL" id="BGKI01000004">
    <property type="protein sequence ID" value="GBH34206.1"/>
    <property type="molecule type" value="Genomic_DNA"/>
</dbReference>
<dbReference type="Proteomes" id="UP000245829">
    <property type="component" value="Unassembled WGS sequence"/>
</dbReference>